<dbReference type="Gene3D" id="1.10.1520.10">
    <property type="entry name" value="Ribonuclease III domain"/>
    <property type="match status" value="1"/>
</dbReference>
<dbReference type="SMART" id="SM00358">
    <property type="entry name" value="DSRM"/>
    <property type="match status" value="1"/>
</dbReference>
<evidence type="ECO:0000256" key="8">
    <source>
        <dbReference type="HAMAP-Rule" id="MF_00104"/>
    </source>
</evidence>
<reference evidence="11 12" key="1">
    <citation type="journal article" date="2016" name="Microbes Environ.">
        <title>Phylogenetically diverse aerobic anoxygenic phototrophic bacteria isolated from epilithic biofilms in Tama river, Japan.</title>
        <authorList>
            <person name="Hirose S."/>
            <person name="Matsuura K."/>
            <person name="Haruta S."/>
        </authorList>
    </citation>
    <scope>NUCLEOTIDE SEQUENCE [LARGE SCALE GENOMIC DNA]</scope>
    <source>
        <strain evidence="11 12">S08</strain>
    </source>
</reference>
<dbReference type="PROSITE" id="PS50137">
    <property type="entry name" value="DS_RBD"/>
    <property type="match status" value="1"/>
</dbReference>
<feature type="binding site" evidence="8">
    <location>
        <position position="132"/>
    </location>
    <ligand>
        <name>Mg(2+)</name>
        <dbReference type="ChEBI" id="CHEBI:18420"/>
    </ligand>
</feature>
<feature type="domain" description="RNase III" evidence="10">
    <location>
        <begin position="16"/>
        <end position="143"/>
    </location>
</feature>
<dbReference type="Gene3D" id="3.30.160.20">
    <property type="match status" value="1"/>
</dbReference>
<dbReference type="Proteomes" id="UP000831327">
    <property type="component" value="Chromosome"/>
</dbReference>
<evidence type="ECO:0000256" key="5">
    <source>
        <dbReference type="ARBA" id="ARBA00022759"/>
    </source>
</evidence>
<keyword evidence="6 8" id="KW-0378">Hydrolase</keyword>
<keyword evidence="7 8" id="KW-0694">RNA-binding</keyword>
<dbReference type="PROSITE" id="PS00517">
    <property type="entry name" value="RNASE_3_1"/>
    <property type="match status" value="1"/>
</dbReference>
<evidence type="ECO:0000256" key="2">
    <source>
        <dbReference type="ARBA" id="ARBA00010183"/>
    </source>
</evidence>
<dbReference type="Pfam" id="PF00035">
    <property type="entry name" value="dsrm"/>
    <property type="match status" value="1"/>
</dbReference>
<dbReference type="InterPro" id="IPR036389">
    <property type="entry name" value="RNase_III_sf"/>
</dbReference>
<proteinExistence type="inferred from homology"/>
<keyword evidence="4 8" id="KW-0540">Nuclease</keyword>
<dbReference type="CDD" id="cd10845">
    <property type="entry name" value="DSRM_RNAse_III_family"/>
    <property type="match status" value="1"/>
</dbReference>
<comment type="subcellular location">
    <subcellularLocation>
        <location evidence="8">Cytoplasm</location>
    </subcellularLocation>
</comment>
<evidence type="ECO:0000259" key="10">
    <source>
        <dbReference type="PROSITE" id="PS50142"/>
    </source>
</evidence>
<comment type="function">
    <text evidence="8">Digests double-stranded RNA. Involved in the processing of primary rRNA transcript to yield the immediate precursors to the large and small rRNAs (23S and 16S). Processes some mRNAs, and tRNAs when they are encoded in the rRNA operon. Processes pre-crRNA and tracrRNA of type II CRISPR loci if present in the organism.</text>
</comment>
<evidence type="ECO:0000256" key="4">
    <source>
        <dbReference type="ARBA" id="ARBA00022722"/>
    </source>
</evidence>
<name>A0ABN6P693_9PROT</name>
<gene>
    <name evidence="8 11" type="primary">rnc</name>
    <name evidence="11" type="ORF">Rmf_31920</name>
</gene>
<dbReference type="InterPro" id="IPR011907">
    <property type="entry name" value="RNase_III"/>
</dbReference>
<evidence type="ECO:0000256" key="1">
    <source>
        <dbReference type="ARBA" id="ARBA00000109"/>
    </source>
</evidence>
<dbReference type="PANTHER" id="PTHR11207:SF0">
    <property type="entry name" value="RIBONUCLEASE 3"/>
    <property type="match status" value="1"/>
</dbReference>
<accession>A0ABN6P693</accession>
<dbReference type="NCBIfam" id="TIGR02191">
    <property type="entry name" value="RNaseIII"/>
    <property type="match status" value="1"/>
</dbReference>
<comment type="similarity">
    <text evidence="2">Belongs to the ribonuclease III family.</text>
</comment>
<dbReference type="EMBL" id="AP025637">
    <property type="protein sequence ID" value="BDG73263.1"/>
    <property type="molecule type" value="Genomic_DNA"/>
</dbReference>
<evidence type="ECO:0000259" key="9">
    <source>
        <dbReference type="PROSITE" id="PS50137"/>
    </source>
</evidence>
<feature type="binding site" evidence="8">
    <location>
        <position position="129"/>
    </location>
    <ligand>
        <name>Mg(2+)</name>
        <dbReference type="ChEBI" id="CHEBI:18420"/>
    </ligand>
</feature>
<dbReference type="HAMAP" id="MF_00104">
    <property type="entry name" value="RNase_III"/>
    <property type="match status" value="1"/>
</dbReference>
<keyword evidence="12" id="KW-1185">Reference proteome</keyword>
<keyword evidence="8" id="KW-0819">tRNA processing</keyword>
<dbReference type="InterPro" id="IPR000999">
    <property type="entry name" value="RNase_III_dom"/>
</dbReference>
<feature type="binding site" evidence="8">
    <location>
        <position position="56"/>
    </location>
    <ligand>
        <name>Mg(2+)</name>
        <dbReference type="ChEBI" id="CHEBI:18420"/>
    </ligand>
</feature>
<comment type="subunit">
    <text evidence="8">Homodimer.</text>
</comment>
<evidence type="ECO:0000256" key="6">
    <source>
        <dbReference type="ARBA" id="ARBA00022801"/>
    </source>
</evidence>
<keyword evidence="8" id="KW-0479">Metal-binding</keyword>
<feature type="domain" description="DRBM" evidence="9">
    <location>
        <begin position="169"/>
        <end position="237"/>
    </location>
</feature>
<evidence type="ECO:0000256" key="3">
    <source>
        <dbReference type="ARBA" id="ARBA00022664"/>
    </source>
</evidence>
<dbReference type="Pfam" id="PF14622">
    <property type="entry name" value="Ribonucleas_3_3"/>
    <property type="match status" value="1"/>
</dbReference>
<dbReference type="InterPro" id="IPR014720">
    <property type="entry name" value="dsRBD_dom"/>
</dbReference>
<keyword evidence="8" id="KW-0963">Cytoplasm</keyword>
<keyword evidence="8" id="KW-0699">rRNA-binding</keyword>
<keyword evidence="8" id="KW-0698">rRNA processing</keyword>
<dbReference type="SUPFAM" id="SSF69065">
    <property type="entry name" value="RNase III domain-like"/>
    <property type="match status" value="1"/>
</dbReference>
<evidence type="ECO:0000256" key="7">
    <source>
        <dbReference type="ARBA" id="ARBA00022884"/>
    </source>
</evidence>
<keyword evidence="8" id="KW-0460">Magnesium</keyword>
<dbReference type="PROSITE" id="PS50142">
    <property type="entry name" value="RNASE_3_2"/>
    <property type="match status" value="1"/>
</dbReference>
<dbReference type="SMART" id="SM00535">
    <property type="entry name" value="RIBOc"/>
    <property type="match status" value="1"/>
</dbReference>
<feature type="active site" evidence="8">
    <location>
        <position position="60"/>
    </location>
</feature>
<protein>
    <recommendedName>
        <fullName evidence="8">Ribonuclease 3</fullName>
        <ecNumber evidence="8">3.1.26.3</ecNumber>
    </recommendedName>
    <alternativeName>
        <fullName evidence="8">Ribonuclease III</fullName>
        <shortName evidence="8">RNase III</shortName>
    </alternativeName>
</protein>
<comment type="cofactor">
    <cofactor evidence="8">
        <name>Mg(2+)</name>
        <dbReference type="ChEBI" id="CHEBI:18420"/>
    </cofactor>
</comment>
<organism evidence="11 12">
    <name type="scientific">Roseomonas fluvialis</name>
    <dbReference type="NCBI Taxonomy" id="1750527"/>
    <lineage>
        <taxon>Bacteria</taxon>
        <taxon>Pseudomonadati</taxon>
        <taxon>Pseudomonadota</taxon>
        <taxon>Alphaproteobacteria</taxon>
        <taxon>Acetobacterales</taxon>
        <taxon>Roseomonadaceae</taxon>
        <taxon>Roseomonas</taxon>
    </lineage>
</organism>
<dbReference type="PANTHER" id="PTHR11207">
    <property type="entry name" value="RIBONUCLEASE III"/>
    <property type="match status" value="1"/>
</dbReference>
<feature type="active site" evidence="8">
    <location>
        <position position="132"/>
    </location>
</feature>
<keyword evidence="5 8" id="KW-0255">Endonuclease</keyword>
<evidence type="ECO:0000313" key="11">
    <source>
        <dbReference type="EMBL" id="BDG73263.1"/>
    </source>
</evidence>
<sequence length="237" mass="24981">MARRARESAAPPPRDVAAVAQRLGLSFRDPGLLAEALTHSSATGLGAALPSNERLEFLGDRVLALLMAEWLIERFPAEREGLLMRRFGTLVAADTLAGLAQRLGLGDDLLVAADPGGPGIQTRPNVLADAFEALLGALYRDGGLDAARPFLRRVFAPLVEAEPARPPLPAKSRLQEWLQGRGHALPVYTLVSSEGPSHAPVFVVAVHAAGREAQGRGDTKRAAELAAAEAWLAGVGT</sequence>
<dbReference type="CDD" id="cd00593">
    <property type="entry name" value="RIBOc"/>
    <property type="match status" value="1"/>
</dbReference>
<evidence type="ECO:0000313" key="12">
    <source>
        <dbReference type="Proteomes" id="UP000831327"/>
    </source>
</evidence>
<dbReference type="EC" id="3.1.26.3" evidence="8"/>
<dbReference type="SUPFAM" id="SSF54768">
    <property type="entry name" value="dsRNA-binding domain-like"/>
    <property type="match status" value="1"/>
</dbReference>
<comment type="catalytic activity">
    <reaction evidence="1 8">
        <text>Endonucleolytic cleavage to 5'-phosphomonoester.</text>
        <dbReference type="EC" id="3.1.26.3"/>
    </reaction>
</comment>
<keyword evidence="3 8" id="KW-0507">mRNA processing</keyword>